<reference evidence="2" key="2">
    <citation type="submission" date="2018-08" db="UniProtKB">
        <authorList>
            <consortium name="EnsemblPlants"/>
        </authorList>
    </citation>
    <scope>IDENTIFICATION</scope>
    <source>
        <strain evidence="2">Yugu1</strain>
    </source>
</reference>
<dbReference type="Gramene" id="KQK96668">
    <property type="protein sequence ID" value="KQK96668"/>
    <property type="gene ID" value="SETIT_012748mg"/>
</dbReference>
<dbReference type="HOGENOM" id="CLU_085408_2_2_1"/>
<dbReference type="EnsemblPlants" id="KQK96668">
    <property type="protein sequence ID" value="KQK96668"/>
    <property type="gene ID" value="SETIT_012748mg"/>
</dbReference>
<dbReference type="Proteomes" id="UP000004995">
    <property type="component" value="Unassembled WGS sequence"/>
</dbReference>
<dbReference type="InterPro" id="IPR007235">
    <property type="entry name" value="Glyco_trans_28_C"/>
</dbReference>
<reference evidence="3" key="1">
    <citation type="journal article" date="2012" name="Nat. Biotechnol.">
        <title>Reference genome sequence of the model plant Setaria.</title>
        <authorList>
            <person name="Bennetzen J.L."/>
            <person name="Schmutz J."/>
            <person name="Wang H."/>
            <person name="Percifield R."/>
            <person name="Hawkins J."/>
            <person name="Pontaroli A.C."/>
            <person name="Estep M."/>
            <person name="Feng L."/>
            <person name="Vaughn J.N."/>
            <person name="Grimwood J."/>
            <person name="Jenkins J."/>
            <person name="Barry K."/>
            <person name="Lindquist E."/>
            <person name="Hellsten U."/>
            <person name="Deshpande S."/>
            <person name="Wang X."/>
            <person name="Wu X."/>
            <person name="Mitros T."/>
            <person name="Triplett J."/>
            <person name="Yang X."/>
            <person name="Ye C.Y."/>
            <person name="Mauro-Herrera M."/>
            <person name="Wang L."/>
            <person name="Li P."/>
            <person name="Sharma M."/>
            <person name="Sharma R."/>
            <person name="Ronald P.C."/>
            <person name="Panaud O."/>
            <person name="Kellogg E.A."/>
            <person name="Brutnell T.P."/>
            <person name="Doust A.N."/>
            <person name="Tuskan G.A."/>
            <person name="Rokhsar D."/>
            <person name="Devos K.M."/>
        </authorList>
    </citation>
    <scope>NUCLEOTIDE SEQUENCE [LARGE SCALE GENOMIC DNA]</scope>
    <source>
        <strain evidence="3">cv. Yugu1</strain>
    </source>
</reference>
<accession>K3YET1</accession>
<dbReference type="PANTHER" id="PTHR47043">
    <property type="entry name" value="UDP-N-ACETYLGLUCOSAMINE TRANSFERASE SUBUNIT ALG13"/>
    <property type="match status" value="1"/>
</dbReference>
<keyword evidence="3" id="KW-1185">Reference proteome</keyword>
<dbReference type="Gene3D" id="3.40.50.2000">
    <property type="entry name" value="Glycogen Phosphorylase B"/>
    <property type="match status" value="1"/>
</dbReference>
<dbReference type="GO" id="GO:0006488">
    <property type="term" value="P:dolichol-linked oligosaccharide biosynthetic process"/>
    <property type="evidence" value="ECO:0000318"/>
    <property type="project" value="GO_Central"/>
</dbReference>
<evidence type="ECO:0000313" key="3">
    <source>
        <dbReference type="Proteomes" id="UP000004995"/>
    </source>
</evidence>
<evidence type="ECO:0000259" key="1">
    <source>
        <dbReference type="Pfam" id="PF04101"/>
    </source>
</evidence>
<dbReference type="GO" id="GO:0016758">
    <property type="term" value="F:hexosyltransferase activity"/>
    <property type="evidence" value="ECO:0007669"/>
    <property type="project" value="InterPro"/>
</dbReference>
<dbReference type="EMBL" id="AGNK02004228">
    <property type="status" value="NOT_ANNOTATED_CDS"/>
    <property type="molecule type" value="Genomic_DNA"/>
</dbReference>
<evidence type="ECO:0000313" key="2">
    <source>
        <dbReference type="EnsemblPlants" id="KQK96668"/>
    </source>
</evidence>
<dbReference type="AlphaFoldDB" id="K3YET1"/>
<dbReference type="STRING" id="4555.K3YET1"/>
<dbReference type="FunFam" id="3.40.50.2000:FF:000161">
    <property type="entry name" value="UDP-N-acetylglucosamine transferase subunit alg13"/>
    <property type="match status" value="1"/>
</dbReference>
<feature type="domain" description="Glycosyl transferase family 28 C-terminal" evidence="1">
    <location>
        <begin position="8"/>
        <end position="154"/>
    </location>
</feature>
<proteinExistence type="predicted"/>
<organism evidence="2 3">
    <name type="scientific">Setaria italica</name>
    <name type="common">Foxtail millet</name>
    <name type="synonym">Panicum italicum</name>
    <dbReference type="NCBI Taxonomy" id="4555"/>
    <lineage>
        <taxon>Eukaryota</taxon>
        <taxon>Viridiplantae</taxon>
        <taxon>Streptophyta</taxon>
        <taxon>Embryophyta</taxon>
        <taxon>Tracheophyta</taxon>
        <taxon>Spermatophyta</taxon>
        <taxon>Magnoliopsida</taxon>
        <taxon>Liliopsida</taxon>
        <taxon>Poales</taxon>
        <taxon>Poaceae</taxon>
        <taxon>PACMAD clade</taxon>
        <taxon>Panicoideae</taxon>
        <taxon>Panicodae</taxon>
        <taxon>Paniceae</taxon>
        <taxon>Cenchrinae</taxon>
        <taxon>Setaria</taxon>
    </lineage>
</organism>
<dbReference type="FunCoup" id="K3YET1">
    <property type="interactions" value="620"/>
</dbReference>
<dbReference type="InterPro" id="IPR052474">
    <property type="entry name" value="UDP-GlcNAc_transferase"/>
</dbReference>
<name>K3YET1_SETIT</name>
<dbReference type="Pfam" id="PF04101">
    <property type="entry name" value="Glyco_tran_28_C"/>
    <property type="match status" value="1"/>
</dbReference>
<sequence length="169" mass="18976">MGSRERRTVFVTVGTTCFDALVKAVDSDEVKEALLQKGYTDLLIQMGRGTYMPSKVSGNPTLQVDYFTFSPSIADYIREASLIISHAAYFETLRLGKPLIVVVNEDLMDNHQSELAEELADRKHLLCARPQTLQETVRAMDLNNFQPYMPGDANQVVTLINRFLGFPVD</sequence>
<dbReference type="eggNOG" id="KOG3349">
    <property type="taxonomic scope" value="Eukaryota"/>
</dbReference>
<dbReference type="PANTHER" id="PTHR47043:SF1">
    <property type="entry name" value="UDP-N-ACETYLGLUCOSAMINE TRANSFERASE SUBUNIT ALG13"/>
    <property type="match status" value="1"/>
</dbReference>
<protein>
    <recommendedName>
        <fullName evidence="1">Glycosyl transferase family 28 C-terminal domain-containing protein</fullName>
    </recommendedName>
</protein>
<dbReference type="InParanoid" id="K3YET1"/>
<dbReference type="OMA" id="HENHQAE"/>
<dbReference type="GO" id="GO:0043541">
    <property type="term" value="C:UDP-N-acetylglucosamine transferase complex"/>
    <property type="evidence" value="ECO:0000318"/>
    <property type="project" value="GO_Central"/>
</dbReference>